<organism evidence="1 2">
    <name type="scientific">Neobacillus niacini</name>
    <dbReference type="NCBI Taxonomy" id="86668"/>
    <lineage>
        <taxon>Bacteria</taxon>
        <taxon>Bacillati</taxon>
        <taxon>Bacillota</taxon>
        <taxon>Bacilli</taxon>
        <taxon>Bacillales</taxon>
        <taxon>Bacillaceae</taxon>
        <taxon>Neobacillus</taxon>
    </lineage>
</organism>
<name>A0A852TBP0_9BACI</name>
<protein>
    <recommendedName>
        <fullName evidence="3">Post-transcriptional regulator</fullName>
    </recommendedName>
</protein>
<evidence type="ECO:0000313" key="1">
    <source>
        <dbReference type="EMBL" id="NYE05167.1"/>
    </source>
</evidence>
<reference evidence="2" key="1">
    <citation type="submission" date="2020-07" db="EMBL/GenBank/DDBJ databases">
        <authorList>
            <person name="Partida-Martinez L."/>
            <person name="Huntemann M."/>
            <person name="Clum A."/>
            <person name="Wang J."/>
            <person name="Palaniappan K."/>
            <person name="Ritter S."/>
            <person name="Chen I.-M."/>
            <person name="Stamatis D."/>
            <person name="Reddy T."/>
            <person name="O'Malley R."/>
            <person name="Daum C."/>
            <person name="Shapiro N."/>
            <person name="Ivanova N."/>
            <person name="Kyrpides N."/>
            <person name="Woyke T."/>
        </authorList>
    </citation>
    <scope>NUCLEOTIDE SEQUENCE [LARGE SCALE GENOMIC DNA]</scope>
    <source>
        <strain evidence="2">AT2.8</strain>
    </source>
</reference>
<evidence type="ECO:0008006" key="3">
    <source>
        <dbReference type="Google" id="ProtNLM"/>
    </source>
</evidence>
<dbReference type="AlphaFoldDB" id="A0A852TBP0"/>
<dbReference type="EMBL" id="JACCBX010000003">
    <property type="protein sequence ID" value="NYE05167.1"/>
    <property type="molecule type" value="Genomic_DNA"/>
</dbReference>
<reference evidence="2" key="2">
    <citation type="submission" date="2020-08" db="EMBL/GenBank/DDBJ databases">
        <title>The Agave Microbiome: Exploring the role of microbial communities in plant adaptations to desert environments.</title>
        <authorList>
            <person name="Partida-Martinez L.P."/>
        </authorList>
    </citation>
    <scope>NUCLEOTIDE SEQUENCE [LARGE SCALE GENOMIC DNA]</scope>
    <source>
        <strain evidence="2">AT2.8</strain>
    </source>
</reference>
<gene>
    <name evidence="1" type="ORF">F4694_001916</name>
</gene>
<comment type="caution">
    <text evidence="1">The sequence shown here is derived from an EMBL/GenBank/DDBJ whole genome shotgun (WGS) entry which is preliminary data.</text>
</comment>
<proteinExistence type="predicted"/>
<evidence type="ECO:0000313" key="2">
    <source>
        <dbReference type="Proteomes" id="UP000548423"/>
    </source>
</evidence>
<accession>A0A852TBP0</accession>
<dbReference type="Proteomes" id="UP000548423">
    <property type="component" value="Unassembled WGS sequence"/>
</dbReference>
<dbReference type="Pfam" id="PF13797">
    <property type="entry name" value="Post_transc_reg"/>
    <property type="match status" value="1"/>
</dbReference>
<dbReference type="InterPro" id="IPR025716">
    <property type="entry name" value="Post-transcriptional_regulator"/>
</dbReference>
<sequence>MTRCFDFKDNEEGFREATQVEKSHAYNHFFNDVKPALISKLEEFRLLGYHDVSDSGLWGFLTKKKWKKIKEDIRIYEIIDDILSVKVSDYISFTTIEIYKNNDFNLEDEDEWKELLK</sequence>